<reference evidence="1" key="1">
    <citation type="submission" date="2021-11" db="EMBL/GenBank/DDBJ databases">
        <title>A Novel Adlercreutzia Species, isolated from a Allomyrina dichotoma larva feces.</title>
        <authorList>
            <person name="Suh M.K."/>
        </authorList>
    </citation>
    <scope>NUCLEOTIDE SEQUENCE</scope>
    <source>
        <strain evidence="1">JBNU-10</strain>
    </source>
</reference>
<dbReference type="RefSeq" id="WP_242163700.1">
    <property type="nucleotide sequence ID" value="NZ_JAJMLW010000001.1"/>
</dbReference>
<sequence length="221" mass="24274">MGVSVLILGHSGSGKSTSLRNFAEDEVGVFNVAGKPLPFRKRLPSLDHAGYADISKMLAANHRRAYVIDDANYLMAFQNFAMARQSGYGKFTEMAVNFEQLLEAANRTSPDTVVYFMMHPDYDESGRMKAKTIGKMLDNQLTVEGMFPIVLMAECGESGYRFVTASDGTNPVKAPMGMFGDEGRMDNDLKAVDDAIREYWGMAPLAAPQGMVVSEPVYEVV</sequence>
<keyword evidence="2" id="KW-1185">Reference proteome</keyword>
<protein>
    <recommendedName>
        <fullName evidence="3">ATP-binding protein</fullName>
    </recommendedName>
</protein>
<proteinExistence type="predicted"/>
<dbReference type="Proteomes" id="UP001430755">
    <property type="component" value="Unassembled WGS sequence"/>
</dbReference>
<evidence type="ECO:0008006" key="3">
    <source>
        <dbReference type="Google" id="ProtNLM"/>
    </source>
</evidence>
<dbReference type="EMBL" id="JAJMLW010000001">
    <property type="protein sequence ID" value="MCI2241487.1"/>
    <property type="molecule type" value="Genomic_DNA"/>
</dbReference>
<evidence type="ECO:0000313" key="1">
    <source>
        <dbReference type="EMBL" id="MCI2241487.1"/>
    </source>
</evidence>
<name>A0ABS9WG76_9ACTN</name>
<organism evidence="1 2">
    <name type="scientific">Adlercreutzia faecimuris</name>
    <dbReference type="NCBI Taxonomy" id="2897341"/>
    <lineage>
        <taxon>Bacteria</taxon>
        <taxon>Bacillati</taxon>
        <taxon>Actinomycetota</taxon>
        <taxon>Coriobacteriia</taxon>
        <taxon>Eggerthellales</taxon>
        <taxon>Eggerthellaceae</taxon>
        <taxon>Adlercreutzia</taxon>
    </lineage>
</organism>
<gene>
    <name evidence="1" type="ORF">LPT13_03860</name>
</gene>
<accession>A0ABS9WG76</accession>
<evidence type="ECO:0000313" key="2">
    <source>
        <dbReference type="Proteomes" id="UP001430755"/>
    </source>
</evidence>
<comment type="caution">
    <text evidence="1">The sequence shown here is derived from an EMBL/GenBank/DDBJ whole genome shotgun (WGS) entry which is preliminary data.</text>
</comment>